<gene>
    <name evidence="3" type="ORF">L3X37_04970</name>
</gene>
<dbReference type="EMBL" id="JAKKDU010000004">
    <property type="protein sequence ID" value="MCF7567716.1"/>
    <property type="molecule type" value="Genomic_DNA"/>
</dbReference>
<dbReference type="Proteomes" id="UP001199795">
    <property type="component" value="Unassembled WGS sequence"/>
</dbReference>
<evidence type="ECO:0000256" key="1">
    <source>
        <dbReference type="SAM" id="SignalP"/>
    </source>
</evidence>
<feature type="chain" id="PRO_5042100901" evidence="1">
    <location>
        <begin position="19"/>
        <end position="1077"/>
    </location>
</feature>
<sequence length="1077" mass="119176">MKNILSLLFVLSVISVSAQITLTHNVGNIPIDTGMPNCEDEEHWARAFTLSDFGITTSEQFIIRSGQVAISNSYNGAIMAFDIFGIDSNFPNSTPNYIGGAVTYAPQIGNVPEIVPIEFLNPIVVPTDVEKILVVVTQSDDIYNPDYKEVLIAGTAQDNDVSWFSGCREYYTYTPTTELNNPVPNANFFINVTGETFSPSNYGSNTTLTHNVCDNVIRTSQHSCSFGEQSWARVFNLEDFGISDNEEFIINSGQIGVSSTRGGATVTFNIYEIDDNFPSSFSENSLIGSSQEVQIPYVDSYYNITRIFTIDFNFPIAVSASIKRILVVVNVGIVWGDGVMFIGGTEQDNDVSWYKGCSTANGGFLPSFVTTESIGYGDARFFINVTGNVNHITNNFEMNISNICSEFLKEFSVENKDNIASVIWDFGDSASGADNTSADLSPFHDFSSDGTYTVTATVTGNDSSVEVLTETINVKEPPNVYGINNIEACEDSPNSGFTSSFNTSTIQSQVLGSQTGRVVTYIDGSGNEYETLPNPFTNTIKDRETITVRVARSDELCCYSETSFDLIVNPLPDLTTIEDIQECDDDTDGFTTFNLTQIQSDLSGNNNLVNFYFEDGGQISNSQLNAVINKIENEETITVRVTNNVTHCYNETNFKLIVNPLPIANALDELIGCDDNNDGISEYFDTTNVENIVLGNQNGMVVTYYNSAGNPINLTNPFTNSTPNHETITVRVTNKQTNCYAETQLVLNTSTKPQINTPIDKYSCNEGNGVGSFNLGSLKNEIIGNQNNLNVYYFDVNGTDITNTITSNFKNTIAWNQTIFVKVENASSNLCMSETSFNLIVNELPEVNIESEYFLCNLEPSLEVAVGSGFNSYEWIFEDGTLISNNYNATLTYAGNYSLKISEIKNGITCENNYGFKLVRSVLPKIENVEFQELSDSNFIKINASGDGDFQYSIDGNIYQNSNTFNNVLGGIYTVYVRDRLGCGIDSKEITIIDYPKYFTPNNDGNNDFWHIRGVSNYPNAIVNIYDRYGKLLKQINSNSSGWDGTFSGKYMPNSDYWFTVFLNEEKSFTGHFALKR</sequence>
<keyword evidence="4" id="KW-1185">Reference proteome</keyword>
<dbReference type="InterPro" id="IPR026341">
    <property type="entry name" value="T9SS_type_B"/>
</dbReference>
<dbReference type="RefSeq" id="WP_237239064.1">
    <property type="nucleotide sequence ID" value="NZ_JAKKDU010000004.1"/>
</dbReference>
<proteinExistence type="predicted"/>
<evidence type="ECO:0000313" key="4">
    <source>
        <dbReference type="Proteomes" id="UP001199795"/>
    </source>
</evidence>
<protein>
    <submittedName>
        <fullName evidence="3">T9SS type B sorting domain-containing protein</fullName>
    </submittedName>
</protein>
<evidence type="ECO:0000313" key="3">
    <source>
        <dbReference type="EMBL" id="MCF7567716.1"/>
    </source>
</evidence>
<dbReference type="Pfam" id="PF18911">
    <property type="entry name" value="PKD_4"/>
    <property type="match status" value="1"/>
</dbReference>
<comment type="caution">
    <text evidence="3">The sequence shown here is derived from an EMBL/GenBank/DDBJ whole genome shotgun (WGS) entry which is preliminary data.</text>
</comment>
<reference evidence="3" key="1">
    <citation type="submission" date="2022-01" db="EMBL/GenBank/DDBJ databases">
        <title>Draft genome sequence of Sabulilitoribacter arenilitoris KCTC 52401.</title>
        <authorList>
            <person name="Oh J.-S."/>
        </authorList>
    </citation>
    <scope>NUCLEOTIDE SEQUENCE</scope>
    <source>
        <strain evidence="3">HMF6543</strain>
    </source>
</reference>
<dbReference type="Pfam" id="PF13585">
    <property type="entry name" value="CHU_C"/>
    <property type="match status" value="1"/>
</dbReference>
<feature type="signal peptide" evidence="1">
    <location>
        <begin position="1"/>
        <end position="18"/>
    </location>
</feature>
<dbReference type="PROSITE" id="PS50093">
    <property type="entry name" value="PKD"/>
    <property type="match status" value="1"/>
</dbReference>
<dbReference type="Gene3D" id="2.60.40.10">
    <property type="entry name" value="Immunoglobulins"/>
    <property type="match status" value="1"/>
</dbReference>
<dbReference type="InterPro" id="IPR013783">
    <property type="entry name" value="Ig-like_fold"/>
</dbReference>
<dbReference type="NCBIfam" id="TIGR04131">
    <property type="entry name" value="Bac_Flav_CTERM"/>
    <property type="match status" value="1"/>
</dbReference>
<dbReference type="SMART" id="SM00089">
    <property type="entry name" value="PKD"/>
    <property type="match status" value="1"/>
</dbReference>
<dbReference type="CDD" id="cd00146">
    <property type="entry name" value="PKD"/>
    <property type="match status" value="1"/>
</dbReference>
<dbReference type="InterPro" id="IPR035986">
    <property type="entry name" value="PKD_dom_sf"/>
</dbReference>
<dbReference type="AlphaFoldDB" id="A0AAE3EMG8"/>
<dbReference type="InterPro" id="IPR000601">
    <property type="entry name" value="PKD_dom"/>
</dbReference>
<accession>A0AAE3EMG8</accession>
<feature type="domain" description="PKD" evidence="2">
    <location>
        <begin position="411"/>
        <end position="474"/>
    </location>
</feature>
<dbReference type="InterPro" id="IPR022409">
    <property type="entry name" value="PKD/Chitinase_dom"/>
</dbReference>
<keyword evidence="1" id="KW-0732">Signal</keyword>
<name>A0AAE3EMG8_9FLAO</name>
<dbReference type="SUPFAM" id="SSF49299">
    <property type="entry name" value="PKD domain"/>
    <property type="match status" value="1"/>
</dbReference>
<organism evidence="3 4">
    <name type="scientific">Wocania arenilitoris</name>
    <dbReference type="NCBI Taxonomy" id="2044858"/>
    <lineage>
        <taxon>Bacteria</taxon>
        <taxon>Pseudomonadati</taxon>
        <taxon>Bacteroidota</taxon>
        <taxon>Flavobacteriia</taxon>
        <taxon>Flavobacteriales</taxon>
        <taxon>Flavobacteriaceae</taxon>
        <taxon>Wocania</taxon>
    </lineage>
</organism>
<evidence type="ECO:0000259" key="2">
    <source>
        <dbReference type="PROSITE" id="PS50093"/>
    </source>
</evidence>